<dbReference type="EMBL" id="JAGMVJ010000001">
    <property type="protein sequence ID" value="KAH7094739.1"/>
    <property type="molecule type" value="Genomic_DNA"/>
</dbReference>
<evidence type="ECO:0008006" key="6">
    <source>
        <dbReference type="Google" id="ProtNLM"/>
    </source>
</evidence>
<dbReference type="InterPro" id="IPR027417">
    <property type="entry name" value="P-loop_NTPase"/>
</dbReference>
<dbReference type="SUPFAM" id="SSF52540">
    <property type="entry name" value="P-loop containing nucleoside triphosphate hydrolases"/>
    <property type="match status" value="1"/>
</dbReference>
<dbReference type="Proteomes" id="UP000813461">
    <property type="component" value="Unassembled WGS sequence"/>
</dbReference>
<comment type="caution">
    <text evidence="4">The sequence shown here is derived from an EMBL/GenBank/DDBJ whole genome shotgun (WGS) entry which is preliminary data.</text>
</comment>
<evidence type="ECO:0000256" key="1">
    <source>
        <dbReference type="ARBA" id="ARBA00022737"/>
    </source>
</evidence>
<dbReference type="AlphaFoldDB" id="A0A8K0RET3"/>
<evidence type="ECO:0000313" key="5">
    <source>
        <dbReference type="Proteomes" id="UP000813461"/>
    </source>
</evidence>
<accession>A0A8K0RET3</accession>
<dbReference type="Pfam" id="PF24809">
    <property type="entry name" value="DUF7708"/>
    <property type="match status" value="1"/>
</dbReference>
<evidence type="ECO:0000259" key="2">
    <source>
        <dbReference type="Pfam" id="PF24809"/>
    </source>
</evidence>
<dbReference type="InterPro" id="IPR056884">
    <property type="entry name" value="NPHP3-like_N"/>
</dbReference>
<dbReference type="PANTHER" id="PTHR10039">
    <property type="entry name" value="AMELOGENIN"/>
    <property type="match status" value="1"/>
</dbReference>
<reference evidence="4" key="1">
    <citation type="journal article" date="2021" name="Nat. Commun.">
        <title>Genetic determinants of endophytism in the Arabidopsis root mycobiome.</title>
        <authorList>
            <person name="Mesny F."/>
            <person name="Miyauchi S."/>
            <person name="Thiergart T."/>
            <person name="Pickel B."/>
            <person name="Atanasova L."/>
            <person name="Karlsson M."/>
            <person name="Huettel B."/>
            <person name="Barry K.W."/>
            <person name="Haridas S."/>
            <person name="Chen C."/>
            <person name="Bauer D."/>
            <person name="Andreopoulos W."/>
            <person name="Pangilinan J."/>
            <person name="LaButti K."/>
            <person name="Riley R."/>
            <person name="Lipzen A."/>
            <person name="Clum A."/>
            <person name="Drula E."/>
            <person name="Henrissat B."/>
            <person name="Kohler A."/>
            <person name="Grigoriev I.V."/>
            <person name="Martin F.M."/>
            <person name="Hacquard S."/>
        </authorList>
    </citation>
    <scope>NUCLEOTIDE SEQUENCE</scope>
    <source>
        <strain evidence="4">MPI-SDFR-AT-0120</strain>
    </source>
</reference>
<dbReference type="Pfam" id="PF24883">
    <property type="entry name" value="NPHP3_N"/>
    <property type="match status" value="1"/>
</dbReference>
<feature type="domain" description="DUF7708" evidence="2">
    <location>
        <begin position="63"/>
        <end position="201"/>
    </location>
</feature>
<dbReference type="OrthoDB" id="7464126at2759"/>
<organism evidence="4 5">
    <name type="scientific">Paraphoma chrysanthemicola</name>
    <dbReference type="NCBI Taxonomy" id="798071"/>
    <lineage>
        <taxon>Eukaryota</taxon>
        <taxon>Fungi</taxon>
        <taxon>Dikarya</taxon>
        <taxon>Ascomycota</taxon>
        <taxon>Pezizomycotina</taxon>
        <taxon>Dothideomycetes</taxon>
        <taxon>Pleosporomycetidae</taxon>
        <taxon>Pleosporales</taxon>
        <taxon>Pleosporineae</taxon>
        <taxon>Phaeosphaeriaceae</taxon>
        <taxon>Paraphoma</taxon>
    </lineage>
</organism>
<gene>
    <name evidence="4" type="ORF">FB567DRAFT_12100</name>
</gene>
<sequence>MAAPSVQARLTLEEAFERFASTVTEDDKRLFNDTTLKDVRDGAMQIERQLRARRMQRNMARLDPFLRGMEHYSKVVEVLCNGTPYLSWIWAPVKLMLMITVDSINAFEKLIEAYGKIADMMPRLDRLGAALPDDHNFQTVLALVYSDIIEFHRRAYKFVRRKSWAIFFSSMWAGFESRFNSILRSLAYHSELVDKEAVAADISEAVRRSKDDDEKWKQQEREWQAAKVRTVLAWLDTNDTPPADTLARHLRDCLPKSCDWFVQQKRTQLWLGDSVKNSLLWLCGKPGAGKSTISSSLVQHAESNAIHVFYYFCSFLGNAVDGPTRLLRSVVSQAIQKHQDLAVYVHDVYFKSHPVATKRALLGLLPELLQSLGSVRIVVDGIDEWSPRDQKDTLKDLTDILSTDKSTHICKVMIASRDTLDISRVLRRKDKSAVTISLSEGDEGLAVNRSITHFVDTRLSDIPEHFDELDPDSSILADVKQTLLEKSHGMFLWVRLVLDSLDTIYSAEELRTIVHDLPSDLESLYERILNRLCSAPGANSHGGVSRIISLICFARRPLHKFELLHALSIPPPGQECQIRSIPVASILDHCKPLVEERADSTMILVHFSVKEFFLKSRAPQIVPTVRATLDISSACVITLIRGLQLLQSDDSLSDAIAHVANGSYRLLPYAIEFWIEHCILYTSVGGGLDLHDSLPRHLARLDDAHRQCLTKFGTSTVQTGNTTEAGITHATEKLDVFSHLAIHKLMRDVLQLRQLTGLFASEDHTDIQKFTVENDRTLFIKLANKYENCVVHLLAQHEVNGVPPTTLRTFQASYASTAFRCRYPHCDRLSLGFASAELRLQHETLHNQRVYCQTVSCQYNRIGFAKRSALSAHTRKHHSSSAILQIPAKLRRVPDVAETSRNVRLHQAVHPIFQPLSSNNTDRSDALVNDNFEMELGNFDFDSFLNPPVDDGFTTGEIDFLGYTKPEENGDAFSERNF</sequence>
<keyword evidence="1" id="KW-0677">Repeat</keyword>
<dbReference type="PANTHER" id="PTHR10039:SF14">
    <property type="entry name" value="NACHT DOMAIN-CONTAINING PROTEIN"/>
    <property type="match status" value="1"/>
</dbReference>
<protein>
    <recommendedName>
        <fullName evidence="6">NACHT domain-containing protein</fullName>
    </recommendedName>
</protein>
<name>A0A8K0RET3_9PLEO</name>
<evidence type="ECO:0000313" key="4">
    <source>
        <dbReference type="EMBL" id="KAH7094739.1"/>
    </source>
</evidence>
<feature type="domain" description="Nephrocystin 3-like N-terminal" evidence="3">
    <location>
        <begin position="257"/>
        <end position="417"/>
    </location>
</feature>
<dbReference type="Gene3D" id="3.40.50.300">
    <property type="entry name" value="P-loop containing nucleotide triphosphate hydrolases"/>
    <property type="match status" value="1"/>
</dbReference>
<keyword evidence="5" id="KW-1185">Reference proteome</keyword>
<evidence type="ECO:0000259" key="3">
    <source>
        <dbReference type="Pfam" id="PF24883"/>
    </source>
</evidence>
<dbReference type="InterPro" id="IPR056125">
    <property type="entry name" value="DUF7708"/>
</dbReference>
<proteinExistence type="predicted"/>